<keyword evidence="2" id="KW-0472">Membrane</keyword>
<feature type="transmembrane region" description="Helical" evidence="2">
    <location>
        <begin position="70"/>
        <end position="89"/>
    </location>
</feature>
<proteinExistence type="predicted"/>
<sequence>MYPSGRTSRQPSSSISLDRSSPVPQVRIRAISSPAIDVQKTVSPIRCRGVPAASASSSTPRSRSASRVRWLVMWARGVLATHPYLLIIVTRMP</sequence>
<comment type="caution">
    <text evidence="3">The sequence shown here is derived from an EMBL/GenBank/DDBJ whole genome shotgun (WGS) entry which is preliminary data.</text>
</comment>
<keyword evidence="2" id="KW-1133">Transmembrane helix</keyword>
<dbReference type="Proteomes" id="UP001160499">
    <property type="component" value="Unassembled WGS sequence"/>
</dbReference>
<feature type="region of interest" description="Disordered" evidence="1">
    <location>
        <begin position="1"/>
        <end position="23"/>
    </location>
</feature>
<name>A0ABT6LRY3_9ACTN</name>
<organism evidence="3 4">
    <name type="scientific">Streptomyces pseudovenezuelae</name>
    <dbReference type="NCBI Taxonomy" id="67350"/>
    <lineage>
        <taxon>Bacteria</taxon>
        <taxon>Bacillati</taxon>
        <taxon>Actinomycetota</taxon>
        <taxon>Actinomycetes</taxon>
        <taxon>Kitasatosporales</taxon>
        <taxon>Streptomycetaceae</taxon>
        <taxon>Streptomyces</taxon>
        <taxon>Streptomyces aurantiacus group</taxon>
    </lineage>
</organism>
<dbReference type="EMBL" id="JARXVH010000011">
    <property type="protein sequence ID" value="MDH6219031.1"/>
    <property type="molecule type" value="Genomic_DNA"/>
</dbReference>
<accession>A0ABT6LRY3</accession>
<gene>
    <name evidence="3" type="ORF">M2283_006365</name>
</gene>
<keyword evidence="4" id="KW-1185">Reference proteome</keyword>
<evidence type="ECO:0000256" key="2">
    <source>
        <dbReference type="SAM" id="Phobius"/>
    </source>
</evidence>
<feature type="compositionally biased region" description="Low complexity" evidence="1">
    <location>
        <begin position="8"/>
        <end position="22"/>
    </location>
</feature>
<evidence type="ECO:0000313" key="4">
    <source>
        <dbReference type="Proteomes" id="UP001160499"/>
    </source>
</evidence>
<evidence type="ECO:0000313" key="3">
    <source>
        <dbReference type="EMBL" id="MDH6219031.1"/>
    </source>
</evidence>
<evidence type="ECO:0000256" key="1">
    <source>
        <dbReference type="SAM" id="MobiDB-lite"/>
    </source>
</evidence>
<reference evidence="3 4" key="1">
    <citation type="submission" date="2023-04" db="EMBL/GenBank/DDBJ databases">
        <title>Forest soil microbial communities from Buena Vista Peninsula, Colon Province, Panama.</title>
        <authorList>
            <person name="Bouskill N."/>
        </authorList>
    </citation>
    <scope>NUCLEOTIDE SEQUENCE [LARGE SCALE GENOMIC DNA]</scope>
    <source>
        <strain evidence="3 4">GGS1</strain>
    </source>
</reference>
<protein>
    <submittedName>
        <fullName evidence="3">Uncharacterized protein</fullName>
    </submittedName>
</protein>
<keyword evidence="2" id="KW-0812">Transmembrane</keyword>